<gene>
    <name evidence="7" type="ORF">ACFSQ3_10295</name>
</gene>
<comment type="similarity">
    <text evidence="2">Belongs to the RecX family.</text>
</comment>
<dbReference type="PANTHER" id="PTHR33602:SF1">
    <property type="entry name" value="REGULATORY PROTEIN RECX FAMILY PROTEIN"/>
    <property type="match status" value="1"/>
</dbReference>
<organism evidence="7 8">
    <name type="scientific">Sphingobacterium corticis</name>
    <dbReference type="NCBI Taxonomy" id="1812823"/>
    <lineage>
        <taxon>Bacteria</taxon>
        <taxon>Pseudomonadati</taxon>
        <taxon>Bacteroidota</taxon>
        <taxon>Sphingobacteriia</taxon>
        <taxon>Sphingobacteriales</taxon>
        <taxon>Sphingobacteriaceae</taxon>
        <taxon>Sphingobacterium</taxon>
    </lineage>
</organism>
<evidence type="ECO:0000313" key="7">
    <source>
        <dbReference type="EMBL" id="MFD2599344.1"/>
    </source>
</evidence>
<evidence type="ECO:0000256" key="1">
    <source>
        <dbReference type="ARBA" id="ARBA00004496"/>
    </source>
</evidence>
<evidence type="ECO:0000259" key="5">
    <source>
        <dbReference type="Pfam" id="PF02631"/>
    </source>
</evidence>
<name>A0ABW5NKH4_9SPHI</name>
<feature type="domain" description="RecX third three-helical" evidence="6">
    <location>
        <begin position="111"/>
        <end position="157"/>
    </location>
</feature>
<dbReference type="InterPro" id="IPR036388">
    <property type="entry name" value="WH-like_DNA-bd_sf"/>
</dbReference>
<reference evidence="8" key="1">
    <citation type="journal article" date="2019" name="Int. J. Syst. Evol. Microbiol.">
        <title>The Global Catalogue of Microorganisms (GCM) 10K type strain sequencing project: providing services to taxonomists for standard genome sequencing and annotation.</title>
        <authorList>
            <consortium name="The Broad Institute Genomics Platform"/>
            <consortium name="The Broad Institute Genome Sequencing Center for Infectious Disease"/>
            <person name="Wu L."/>
            <person name="Ma J."/>
        </authorList>
    </citation>
    <scope>NUCLEOTIDE SEQUENCE [LARGE SCALE GENOMIC DNA]</scope>
    <source>
        <strain evidence="8">KCTC 42248</strain>
    </source>
</reference>
<comment type="subcellular location">
    <subcellularLocation>
        <location evidence="1">Cytoplasm</location>
    </subcellularLocation>
</comment>
<accession>A0ABW5NKH4</accession>
<feature type="domain" description="RecX second three-helical" evidence="5">
    <location>
        <begin position="63"/>
        <end position="104"/>
    </location>
</feature>
<evidence type="ECO:0000313" key="8">
    <source>
        <dbReference type="Proteomes" id="UP001597393"/>
    </source>
</evidence>
<evidence type="ECO:0000256" key="3">
    <source>
        <dbReference type="ARBA" id="ARBA00018111"/>
    </source>
</evidence>
<dbReference type="RefSeq" id="WP_380869470.1">
    <property type="nucleotide sequence ID" value="NZ_JBHUMA010000006.1"/>
</dbReference>
<keyword evidence="8" id="KW-1185">Reference proteome</keyword>
<comment type="caution">
    <text evidence="7">The sequence shown here is derived from an EMBL/GenBank/DDBJ whole genome shotgun (WGS) entry which is preliminary data.</text>
</comment>
<dbReference type="PANTHER" id="PTHR33602">
    <property type="entry name" value="REGULATORY PROTEIN RECX FAMILY PROTEIN"/>
    <property type="match status" value="1"/>
</dbReference>
<protein>
    <recommendedName>
        <fullName evidence="3">Regulatory protein RecX</fullName>
    </recommendedName>
</protein>
<dbReference type="InterPro" id="IPR003783">
    <property type="entry name" value="Regulatory_RecX"/>
</dbReference>
<dbReference type="Gene3D" id="1.10.10.10">
    <property type="entry name" value="Winged helix-like DNA-binding domain superfamily/Winged helix DNA-binding domain"/>
    <property type="match status" value="1"/>
</dbReference>
<proteinExistence type="inferred from homology"/>
<dbReference type="InterPro" id="IPR053925">
    <property type="entry name" value="RecX_HTH_3rd"/>
</dbReference>
<dbReference type="Proteomes" id="UP001597393">
    <property type="component" value="Unassembled WGS sequence"/>
</dbReference>
<evidence type="ECO:0000259" key="6">
    <source>
        <dbReference type="Pfam" id="PF21981"/>
    </source>
</evidence>
<dbReference type="Pfam" id="PF02631">
    <property type="entry name" value="RecX_HTH2"/>
    <property type="match status" value="1"/>
</dbReference>
<keyword evidence="4" id="KW-0963">Cytoplasm</keyword>
<dbReference type="InterPro" id="IPR053924">
    <property type="entry name" value="RecX_HTH_2nd"/>
</dbReference>
<sequence>MIDGSDKPQKKFTPVQAKLKAEGFCAYQERAQQEVREKLYSWGLYSRDVEQIIGQLIEDNFLNEERFARAYVRGKFNIKGWGRIKIKQGLKLKKISAPLVRIAMTEINASDYFARLESILVKKNALIREENVYKRKNKLAQYALGRGYESNLVWEAIGGILEG</sequence>
<evidence type="ECO:0000256" key="2">
    <source>
        <dbReference type="ARBA" id="ARBA00009695"/>
    </source>
</evidence>
<evidence type="ECO:0000256" key="4">
    <source>
        <dbReference type="ARBA" id="ARBA00022490"/>
    </source>
</evidence>
<dbReference type="EMBL" id="JBHUMA010000006">
    <property type="protein sequence ID" value="MFD2599344.1"/>
    <property type="molecule type" value="Genomic_DNA"/>
</dbReference>
<dbReference type="Pfam" id="PF21981">
    <property type="entry name" value="RecX_HTH3"/>
    <property type="match status" value="1"/>
</dbReference>